<dbReference type="GO" id="GO:0004674">
    <property type="term" value="F:protein serine/threonine kinase activity"/>
    <property type="evidence" value="ECO:0007669"/>
    <property type="project" value="UniProtKB-KW"/>
</dbReference>
<dbReference type="InterPro" id="IPR017441">
    <property type="entry name" value="Protein_kinase_ATP_BS"/>
</dbReference>
<evidence type="ECO:0000256" key="8">
    <source>
        <dbReference type="SAM" id="Coils"/>
    </source>
</evidence>
<dbReference type="EC" id="2.7.11.1" evidence="1"/>
<dbReference type="CDD" id="cd14014">
    <property type="entry name" value="STKc_PknB_like"/>
    <property type="match status" value="1"/>
</dbReference>
<proteinExistence type="predicted"/>
<reference evidence="11 12" key="1">
    <citation type="submission" date="2016-06" db="EMBL/GenBank/DDBJ databases">
        <authorList>
            <person name="Varghese N."/>
            <person name="Submissions Spin"/>
        </authorList>
    </citation>
    <scope>NUCLEOTIDE SEQUENCE [LARGE SCALE GENOMIC DNA]</scope>
    <source>
        <strain evidence="11 12">DSM 45142</strain>
    </source>
</reference>
<accession>A0ABY0KUQ4</accession>
<dbReference type="PANTHER" id="PTHR43289:SF6">
    <property type="entry name" value="SERINE_THREONINE-PROTEIN KINASE NEKL-3"/>
    <property type="match status" value="1"/>
</dbReference>
<evidence type="ECO:0000256" key="7">
    <source>
        <dbReference type="PROSITE-ProRule" id="PRU10141"/>
    </source>
</evidence>
<keyword evidence="5 11" id="KW-0418">Kinase</keyword>
<evidence type="ECO:0000313" key="12">
    <source>
        <dbReference type="Proteomes" id="UP000199405"/>
    </source>
</evidence>
<keyword evidence="4 7" id="KW-0547">Nucleotide-binding</keyword>
<evidence type="ECO:0000256" key="1">
    <source>
        <dbReference type="ARBA" id="ARBA00012513"/>
    </source>
</evidence>
<dbReference type="Proteomes" id="UP000199405">
    <property type="component" value="Unassembled WGS sequence"/>
</dbReference>
<evidence type="ECO:0000256" key="9">
    <source>
        <dbReference type="SAM" id="MobiDB-lite"/>
    </source>
</evidence>
<dbReference type="RefSeq" id="WP_091427028.1">
    <property type="nucleotide sequence ID" value="NZ_FMCQ01000010.1"/>
</dbReference>
<dbReference type="Gene3D" id="1.25.40.10">
    <property type="entry name" value="Tetratricopeptide repeat domain"/>
    <property type="match status" value="1"/>
</dbReference>
<protein>
    <recommendedName>
        <fullName evidence="1">non-specific serine/threonine protein kinase</fullName>
        <ecNumber evidence="1">2.7.11.1</ecNumber>
    </recommendedName>
</protein>
<dbReference type="Pfam" id="PF00069">
    <property type="entry name" value="Pkinase"/>
    <property type="match status" value="1"/>
</dbReference>
<keyword evidence="12" id="KW-1185">Reference proteome</keyword>
<evidence type="ECO:0000256" key="6">
    <source>
        <dbReference type="ARBA" id="ARBA00022840"/>
    </source>
</evidence>
<evidence type="ECO:0000256" key="2">
    <source>
        <dbReference type="ARBA" id="ARBA00022527"/>
    </source>
</evidence>
<evidence type="ECO:0000256" key="5">
    <source>
        <dbReference type="ARBA" id="ARBA00022777"/>
    </source>
</evidence>
<evidence type="ECO:0000259" key="10">
    <source>
        <dbReference type="PROSITE" id="PS50011"/>
    </source>
</evidence>
<dbReference type="InterPro" id="IPR011990">
    <property type="entry name" value="TPR-like_helical_dom_sf"/>
</dbReference>
<dbReference type="PROSITE" id="PS50011">
    <property type="entry name" value="PROTEIN_KINASE_DOM"/>
    <property type="match status" value="1"/>
</dbReference>
<dbReference type="PROSITE" id="PS00108">
    <property type="entry name" value="PROTEIN_KINASE_ST"/>
    <property type="match status" value="1"/>
</dbReference>
<dbReference type="SMART" id="SM00220">
    <property type="entry name" value="S_TKc"/>
    <property type="match status" value="1"/>
</dbReference>
<dbReference type="PROSITE" id="PS00107">
    <property type="entry name" value="PROTEIN_KINASE_ATP"/>
    <property type="match status" value="1"/>
</dbReference>
<organism evidence="11 12">
    <name type="scientific">Micromonospora tulbaghiae</name>
    <dbReference type="NCBI Taxonomy" id="479978"/>
    <lineage>
        <taxon>Bacteria</taxon>
        <taxon>Bacillati</taxon>
        <taxon>Actinomycetota</taxon>
        <taxon>Actinomycetes</taxon>
        <taxon>Micromonosporales</taxon>
        <taxon>Micromonosporaceae</taxon>
        <taxon>Micromonospora</taxon>
    </lineage>
</organism>
<feature type="binding site" evidence="7">
    <location>
        <position position="40"/>
    </location>
    <ligand>
        <name>ATP</name>
        <dbReference type="ChEBI" id="CHEBI:30616"/>
    </ligand>
</feature>
<keyword evidence="3" id="KW-0808">Transferase</keyword>
<keyword evidence="6 7" id="KW-0067">ATP-binding</keyword>
<comment type="caution">
    <text evidence="11">The sequence shown here is derived from an EMBL/GenBank/DDBJ whole genome shotgun (WGS) entry which is preliminary data.</text>
</comment>
<evidence type="ECO:0000256" key="4">
    <source>
        <dbReference type="ARBA" id="ARBA00022741"/>
    </source>
</evidence>
<keyword evidence="2 11" id="KW-0723">Serine/threonine-protein kinase</keyword>
<dbReference type="GeneID" id="93472944"/>
<dbReference type="PANTHER" id="PTHR43289">
    <property type="entry name" value="MITOGEN-ACTIVATED PROTEIN KINASE KINASE KINASE 20-RELATED"/>
    <property type="match status" value="1"/>
</dbReference>
<gene>
    <name evidence="11" type="ORF">GA0070562_0237</name>
</gene>
<dbReference type="SUPFAM" id="SSF56112">
    <property type="entry name" value="Protein kinase-like (PK-like)"/>
    <property type="match status" value="1"/>
</dbReference>
<keyword evidence="8" id="KW-0175">Coiled coil</keyword>
<evidence type="ECO:0000313" key="11">
    <source>
        <dbReference type="EMBL" id="SCF11201.1"/>
    </source>
</evidence>
<name>A0ABY0KUQ4_9ACTN</name>
<dbReference type="Gene3D" id="3.30.200.20">
    <property type="entry name" value="Phosphorylase Kinase, domain 1"/>
    <property type="match status" value="1"/>
</dbReference>
<feature type="domain" description="Protein kinase" evidence="10">
    <location>
        <begin position="11"/>
        <end position="276"/>
    </location>
</feature>
<evidence type="ECO:0000256" key="3">
    <source>
        <dbReference type="ARBA" id="ARBA00022679"/>
    </source>
</evidence>
<dbReference type="InterPro" id="IPR000719">
    <property type="entry name" value="Prot_kinase_dom"/>
</dbReference>
<feature type="compositionally biased region" description="Polar residues" evidence="9">
    <location>
        <begin position="525"/>
        <end position="540"/>
    </location>
</feature>
<feature type="region of interest" description="Disordered" evidence="9">
    <location>
        <begin position="519"/>
        <end position="540"/>
    </location>
</feature>
<dbReference type="Gene3D" id="1.10.510.10">
    <property type="entry name" value="Transferase(Phosphotransferase) domain 1"/>
    <property type="match status" value="1"/>
</dbReference>
<feature type="coiled-coil region" evidence="8">
    <location>
        <begin position="430"/>
        <end position="457"/>
    </location>
</feature>
<dbReference type="EMBL" id="FMCQ01000010">
    <property type="protein sequence ID" value="SCF11201.1"/>
    <property type="molecule type" value="Genomic_DNA"/>
</dbReference>
<dbReference type="SUPFAM" id="SSF48452">
    <property type="entry name" value="TPR-like"/>
    <property type="match status" value="1"/>
</dbReference>
<dbReference type="InterPro" id="IPR008271">
    <property type="entry name" value="Ser/Thr_kinase_AS"/>
</dbReference>
<sequence length="540" mass="58871">MHAQERVADRYELTYPIGHGGMGEVWAGFDEKLDRPVAIKFLRKLAVPDSDRDTAVDRFIREARVTARLDHPGVPSVHDVGHHGDDLYIVMQLVPGVLLSDLIAERGWLAVPWAAAIGTQICSVLAVAHAASLVHRDLKPQNVMVTPSGAVKVLDFGVAALLGPDVPRLTATGHTLGTPTYMAPEQALNSAVGPRTDLYALGCVLFELLTGKPPYRADNPLGMLHRHLNDPVPSVQEHRAGVPDVLVHLLVRLLAKDPQHRPESAAEVYETLAPFGAVDAEKAADAAPTVADGQRVDPTMPYRYPFGPLPPRSPLPPTRVDIVRPRAAAEIVEPPSLDQLAEVEDRAWELAEEERFTQAAELLESVLQPISGGHAARQPRILELRLNLANLYVLAGAFRQALPEFQRLVVDLAKRPVPDEELIWQCRQQAASCQAELGEATEALRELRALLAEEQQVMRPDSPELFPLRQQIAMLIAGLGDVPEARHQLEGLRRDIGALHGSGSAPAVEIQALLNHLHRLGEETPGSTGRTSSGATQRER</sequence>
<dbReference type="InterPro" id="IPR011009">
    <property type="entry name" value="Kinase-like_dom_sf"/>
</dbReference>